<evidence type="ECO:0008006" key="4">
    <source>
        <dbReference type="Google" id="ProtNLM"/>
    </source>
</evidence>
<dbReference type="Proteomes" id="UP000663203">
    <property type="component" value="Chromosome"/>
</dbReference>
<evidence type="ECO:0000313" key="2">
    <source>
        <dbReference type="EMBL" id="QSW98949.1"/>
    </source>
</evidence>
<dbReference type="Gene3D" id="2.60.40.10">
    <property type="entry name" value="Immunoglobulins"/>
    <property type="match status" value="1"/>
</dbReference>
<feature type="region of interest" description="Disordered" evidence="1">
    <location>
        <begin position="21"/>
        <end position="91"/>
    </location>
</feature>
<dbReference type="PROSITE" id="PS51257">
    <property type="entry name" value="PROKAR_LIPOPROTEIN"/>
    <property type="match status" value="1"/>
</dbReference>
<accession>A0A8A2VA82</accession>
<dbReference type="KEGG" id="hakz:J0X25_16425"/>
<evidence type="ECO:0000313" key="3">
    <source>
        <dbReference type="Proteomes" id="UP000663203"/>
    </source>
</evidence>
<reference evidence="2 3" key="1">
    <citation type="submission" date="2021-03" db="EMBL/GenBank/DDBJ databases">
        <title>Haloterrigena longa sp. nov. and Haloterrigena limicola sp. nov., extremely halophilic archaea isolated from a salt lake.</title>
        <authorList>
            <person name="Henglin C."/>
        </authorList>
    </citation>
    <scope>NUCLEOTIDE SEQUENCE [LARGE SCALE GENOMIC DNA]</scope>
    <source>
        <strain evidence="2 3">KZCA68</strain>
    </source>
</reference>
<dbReference type="EMBL" id="CP071462">
    <property type="protein sequence ID" value="QSW98949.1"/>
    <property type="molecule type" value="Genomic_DNA"/>
</dbReference>
<feature type="compositionally biased region" description="Acidic residues" evidence="1">
    <location>
        <begin position="26"/>
        <end position="71"/>
    </location>
</feature>
<sequence>MERRTFMAGTGVSIGIGLAGCLNTADDTDDGNNTEEIDTGDGENETSEGEAPEGTGDESVDTGTDDEDNNTDDNNNNTDDGDNGDSTDETSPARFEVTAMSTNSPIGPRELLTVNATIENVGDETGTTDVELVVGNDSSVEDSQSLTLESGESADITLKFRAGEPSGNREEFPVGVDTGAHEVSETVVVQSGGNGDIEEDVTFDSCERATVSGSFEAGDIAYASTVFYDEAGVGDTLMEDGVTIGEDVSAPFTGTIVFELADQPGVVENEDEILVRVSDYGEYGTVIAGLTTDQDDYVVAGITHSNPNAEECIDEIEAEWEEATGGN</sequence>
<evidence type="ECO:0000256" key="1">
    <source>
        <dbReference type="SAM" id="MobiDB-lite"/>
    </source>
</evidence>
<gene>
    <name evidence="2" type="ORF">J0X25_16425</name>
</gene>
<dbReference type="AlphaFoldDB" id="A0A8A2VA82"/>
<feature type="compositionally biased region" description="Acidic residues" evidence="1">
    <location>
        <begin position="79"/>
        <end position="88"/>
    </location>
</feature>
<proteinExistence type="predicted"/>
<dbReference type="InterPro" id="IPR013783">
    <property type="entry name" value="Ig-like_fold"/>
</dbReference>
<name>A0A8A2VA82_9EURY</name>
<protein>
    <recommendedName>
        <fullName evidence="4">CARDB domain-containing protein</fullName>
    </recommendedName>
</protein>
<dbReference type="GeneID" id="63188924"/>
<organism evidence="2 3">
    <name type="scientific">Haloterrigena alkaliphila</name>
    <dbReference type="NCBI Taxonomy" id="2816475"/>
    <lineage>
        <taxon>Archaea</taxon>
        <taxon>Methanobacteriati</taxon>
        <taxon>Methanobacteriota</taxon>
        <taxon>Stenosarchaea group</taxon>
        <taxon>Halobacteria</taxon>
        <taxon>Halobacteriales</taxon>
        <taxon>Natrialbaceae</taxon>
        <taxon>Haloterrigena</taxon>
    </lineage>
</organism>
<keyword evidence="3" id="KW-1185">Reference proteome</keyword>
<dbReference type="RefSeq" id="WP_207288557.1">
    <property type="nucleotide sequence ID" value="NZ_CP071462.1"/>
</dbReference>